<dbReference type="InterPro" id="IPR005488">
    <property type="entry name" value="Etherase_MurQ"/>
</dbReference>
<dbReference type="Pfam" id="PF22645">
    <property type="entry name" value="GKRP_SIS_N"/>
    <property type="match status" value="1"/>
</dbReference>
<dbReference type="GO" id="GO:0016835">
    <property type="term" value="F:carbon-oxygen lyase activity"/>
    <property type="evidence" value="ECO:0007669"/>
    <property type="project" value="InterPro"/>
</dbReference>
<keyword evidence="1" id="KW-0456">Lyase</keyword>
<evidence type="ECO:0000256" key="2">
    <source>
        <dbReference type="ARBA" id="ARBA00023277"/>
    </source>
</evidence>
<reference evidence="4 5" key="1">
    <citation type="journal article" date="2011" name="Proc. Natl. Acad. Sci. U.S.A.">
        <title>Comparative genomics of xylose-fermenting fungi for enhanced biofuel production.</title>
        <authorList>
            <person name="Wohlbach D.J."/>
            <person name="Kuo A."/>
            <person name="Sato T.K."/>
            <person name="Potts K.M."/>
            <person name="Salamov A.A."/>
            <person name="LaButti K.M."/>
            <person name="Sun H."/>
            <person name="Clum A."/>
            <person name="Pangilinan J.L."/>
            <person name="Lindquist E.A."/>
            <person name="Lucas S."/>
            <person name="Lapidus A."/>
            <person name="Jin M."/>
            <person name="Gunawan C."/>
            <person name="Balan V."/>
            <person name="Dale B.E."/>
            <person name="Jeffries T.W."/>
            <person name="Zinkel R."/>
            <person name="Barry K.W."/>
            <person name="Grigoriev I.V."/>
            <person name="Gasch A.P."/>
        </authorList>
    </citation>
    <scope>NUCLEOTIDE SEQUENCE [LARGE SCALE GENOMIC DNA]</scope>
    <source>
        <strain evidence="5">ATCC 10573 / BCRC 21748 / CBS 615 / JCM 9827 / NBRC 10315 / NRRL Y-1498 / VKM Y-70</strain>
    </source>
</reference>
<feature type="domain" description="SIS" evidence="3">
    <location>
        <begin position="58"/>
        <end position="224"/>
    </location>
</feature>
<evidence type="ECO:0000313" key="4">
    <source>
        <dbReference type="EMBL" id="EGV60853.1"/>
    </source>
</evidence>
<dbReference type="GO" id="GO:0042593">
    <property type="term" value="P:glucose homeostasis"/>
    <property type="evidence" value="ECO:0007669"/>
    <property type="project" value="TreeGrafter"/>
</dbReference>
<dbReference type="PROSITE" id="PS51464">
    <property type="entry name" value="SIS"/>
    <property type="match status" value="1"/>
</dbReference>
<dbReference type="InterPro" id="IPR040190">
    <property type="entry name" value="MURQ/GCKR"/>
</dbReference>
<dbReference type="InterPro" id="IPR046348">
    <property type="entry name" value="SIS_dom_sf"/>
</dbReference>
<evidence type="ECO:0000256" key="1">
    <source>
        <dbReference type="ARBA" id="ARBA00023239"/>
    </source>
</evidence>
<dbReference type="HOGENOM" id="CLU_049049_1_0_1"/>
<dbReference type="SUPFAM" id="SSF53697">
    <property type="entry name" value="SIS domain"/>
    <property type="match status" value="1"/>
</dbReference>
<dbReference type="STRING" id="590646.G3BCQ2"/>
<dbReference type="eggNOG" id="ENOG502QS2J">
    <property type="taxonomic scope" value="Eukaryota"/>
</dbReference>
<dbReference type="FunFam" id="3.40.50.10490:FF:000014">
    <property type="entry name" value="N-acetylmuramic acid 6-phosphate etherase"/>
    <property type="match status" value="1"/>
</dbReference>
<dbReference type="EMBL" id="GL996528">
    <property type="protein sequence ID" value="EGV60853.1"/>
    <property type="molecule type" value="Genomic_DNA"/>
</dbReference>
<dbReference type="NCBIfam" id="TIGR00274">
    <property type="entry name" value="N-acetylmuramic acid 6-phosphate etherase"/>
    <property type="match status" value="1"/>
</dbReference>
<dbReference type="NCBIfam" id="NF003915">
    <property type="entry name" value="PRK05441.1"/>
    <property type="match status" value="1"/>
</dbReference>
<dbReference type="GO" id="GO:0009750">
    <property type="term" value="P:response to fructose"/>
    <property type="evidence" value="ECO:0007669"/>
    <property type="project" value="TreeGrafter"/>
</dbReference>
<dbReference type="GeneID" id="18250599"/>
<dbReference type="HAMAP" id="MF_00068">
    <property type="entry name" value="MurQ"/>
    <property type="match status" value="1"/>
</dbReference>
<keyword evidence="5" id="KW-1185">Reference proteome</keyword>
<dbReference type="InterPro" id="IPR001347">
    <property type="entry name" value="SIS_dom"/>
</dbReference>
<accession>G3BCQ2</accession>
<dbReference type="Gene3D" id="1.10.8.1080">
    <property type="match status" value="1"/>
</dbReference>
<dbReference type="KEGG" id="cten:18250599"/>
<dbReference type="GO" id="GO:0019899">
    <property type="term" value="F:enzyme binding"/>
    <property type="evidence" value="ECO:0007669"/>
    <property type="project" value="TreeGrafter"/>
</dbReference>
<organism evidence="5">
    <name type="scientific">Candida tenuis (strain ATCC 10573 / BCRC 21748 / CBS 615 / JCM 9827 / NBRC 10315 / NRRL Y-1498 / VKM Y-70)</name>
    <name type="common">Yeast</name>
    <name type="synonym">Yamadazyma tenuis</name>
    <dbReference type="NCBI Taxonomy" id="590646"/>
    <lineage>
        <taxon>Eukaryota</taxon>
        <taxon>Fungi</taxon>
        <taxon>Dikarya</taxon>
        <taxon>Ascomycota</taxon>
        <taxon>Saccharomycotina</taxon>
        <taxon>Pichiomycetes</taxon>
        <taxon>Debaryomycetaceae</taxon>
        <taxon>Yamadazyma</taxon>
    </lineage>
</organism>
<dbReference type="InterPro" id="IPR005486">
    <property type="entry name" value="Glucokinase_regulatory_CS"/>
</dbReference>
<dbReference type="OrthoDB" id="311172at2759"/>
<keyword evidence="2" id="KW-0119">Carbohydrate metabolism</keyword>
<proteinExistence type="inferred from homology"/>
<protein>
    <submittedName>
        <fullName evidence="4">N-acetylmuramic acid 6-phosphate</fullName>
    </submittedName>
</protein>
<evidence type="ECO:0000313" key="5">
    <source>
        <dbReference type="Proteomes" id="UP000000707"/>
    </source>
</evidence>
<dbReference type="PROSITE" id="PS01272">
    <property type="entry name" value="GCKR"/>
    <property type="match status" value="1"/>
</dbReference>
<dbReference type="GO" id="GO:0005654">
    <property type="term" value="C:nucleoplasm"/>
    <property type="evidence" value="ECO:0007669"/>
    <property type="project" value="TreeGrafter"/>
</dbReference>
<dbReference type="CDD" id="cd05007">
    <property type="entry name" value="SIS_Etherase"/>
    <property type="match status" value="1"/>
</dbReference>
<dbReference type="NCBIfam" id="NF009222">
    <property type="entry name" value="PRK12570.1"/>
    <property type="match status" value="1"/>
</dbReference>
<dbReference type="Gene3D" id="3.40.50.10490">
    <property type="entry name" value="Glucose-6-phosphate isomerase like protein, domain 1"/>
    <property type="match status" value="1"/>
</dbReference>
<dbReference type="GO" id="GO:0070095">
    <property type="term" value="F:fructose-6-phosphate binding"/>
    <property type="evidence" value="ECO:0007669"/>
    <property type="project" value="TreeGrafter"/>
</dbReference>
<dbReference type="GO" id="GO:0005829">
    <property type="term" value="C:cytosol"/>
    <property type="evidence" value="ECO:0007669"/>
    <property type="project" value="TreeGrafter"/>
</dbReference>
<name>G3BCQ2_CANTC</name>
<dbReference type="GO" id="GO:0030246">
    <property type="term" value="F:carbohydrate binding"/>
    <property type="evidence" value="ECO:0007669"/>
    <property type="project" value="TreeGrafter"/>
</dbReference>
<evidence type="ECO:0000259" key="3">
    <source>
        <dbReference type="PROSITE" id="PS51464"/>
    </source>
</evidence>
<dbReference type="PANTHER" id="PTHR10088:SF4">
    <property type="entry name" value="GLUCOKINASE REGULATORY PROTEIN"/>
    <property type="match status" value="1"/>
</dbReference>
<dbReference type="AlphaFoldDB" id="G3BCQ2"/>
<dbReference type="Proteomes" id="UP000000707">
    <property type="component" value="Unassembled WGS sequence"/>
</dbReference>
<sequence length="451" mass="49334">MTISGLENLATEMQNPHTNDIDQITTDKLLQLMNREDHRMLESVRNVIPVITQVVEHLAPLVKRGGRLIYLGAGTSGRLGVLDASEIPPTFSAPENQFVGLIAGGDTALRKALESSEDNEMAAAKDLQPLNLNPELDTVLGIASSGRTPYVIGALRYAKSLGCVTVGLSCVHDPEIGKHGLSDFLISPVTGPEVVTGSTRLKAGTATKLVLNMISTATMIKIGKTYGNLMVDLRPTNIKLRERTRNIFKQACGGEYYIVKEGIISKFAASPTDLEENKFIDHILDYSQGNLKLAILVAKRGVDIYEADKMLAKADGNLREALQQSGTREQLPISKMPPTKQFDKYNLCIDILTNEIQVVLFNKRTYIHKQVMIENLGSDLSETIDKCIEEISCNQHFSSNMLESIKVGTVSGLENTILNALFLNYGIDSSRVAILSGQSDLCGLVLTLFNR</sequence>
<dbReference type="PANTHER" id="PTHR10088">
    <property type="entry name" value="GLUCOKINASE REGULATORY PROTEIN"/>
    <property type="match status" value="1"/>
</dbReference>
<gene>
    <name evidence="4" type="ORF">CANTEDRAFT_96295</name>
</gene>
<dbReference type="GO" id="GO:0046348">
    <property type="term" value="P:amino sugar catabolic process"/>
    <property type="evidence" value="ECO:0007669"/>
    <property type="project" value="InterPro"/>
</dbReference>
<dbReference type="GO" id="GO:0004857">
    <property type="term" value="F:enzyme inhibitor activity"/>
    <property type="evidence" value="ECO:0007669"/>
    <property type="project" value="TreeGrafter"/>
</dbReference>